<feature type="domain" description="C17orf113 probable zinc finger" evidence="1">
    <location>
        <begin position="99"/>
        <end position="155"/>
    </location>
</feature>
<evidence type="ECO:0000259" key="1">
    <source>
        <dbReference type="Pfam" id="PF25431"/>
    </source>
</evidence>
<gene>
    <name evidence="2" type="ORF">FCALED_LOCUS16495</name>
</gene>
<dbReference type="OrthoDB" id="2400705at2759"/>
<proteinExistence type="predicted"/>
<keyword evidence="3" id="KW-1185">Reference proteome</keyword>
<protein>
    <submittedName>
        <fullName evidence="2">11122_t:CDS:1</fullName>
    </submittedName>
</protein>
<evidence type="ECO:0000313" key="2">
    <source>
        <dbReference type="EMBL" id="CAG8754148.1"/>
    </source>
</evidence>
<organism evidence="2 3">
    <name type="scientific">Funneliformis caledonium</name>
    <dbReference type="NCBI Taxonomy" id="1117310"/>
    <lineage>
        <taxon>Eukaryota</taxon>
        <taxon>Fungi</taxon>
        <taxon>Fungi incertae sedis</taxon>
        <taxon>Mucoromycota</taxon>
        <taxon>Glomeromycotina</taxon>
        <taxon>Glomeromycetes</taxon>
        <taxon>Glomerales</taxon>
        <taxon>Glomeraceae</taxon>
        <taxon>Funneliformis</taxon>
    </lineage>
</organism>
<accession>A0A9N9J0H9</accession>
<dbReference type="EMBL" id="CAJVPQ010019511">
    <property type="protein sequence ID" value="CAG8754148.1"/>
    <property type="molecule type" value="Genomic_DNA"/>
</dbReference>
<dbReference type="Pfam" id="PF25431">
    <property type="entry name" value="zf-C17orf113"/>
    <property type="match status" value="1"/>
</dbReference>
<dbReference type="Proteomes" id="UP000789570">
    <property type="component" value="Unassembled WGS sequence"/>
</dbReference>
<evidence type="ECO:0000313" key="3">
    <source>
        <dbReference type="Proteomes" id="UP000789570"/>
    </source>
</evidence>
<name>A0A9N9J0H9_9GLOM</name>
<reference evidence="2" key="1">
    <citation type="submission" date="2021-06" db="EMBL/GenBank/DDBJ databases">
        <authorList>
            <person name="Kallberg Y."/>
            <person name="Tangrot J."/>
            <person name="Rosling A."/>
        </authorList>
    </citation>
    <scope>NUCLEOTIDE SEQUENCE</scope>
    <source>
        <strain evidence="2">UK204</strain>
    </source>
</reference>
<sequence length="251" mass="28796">MSQDITQFFSINEINQPLSSSSKGKERAIEHTPEPEIIALDFDNVEISLRRSPRKHPNSSSVTKIKKKKTKIAKKQYEEINKKAKENLTFNESWRVGRPWLIYQQTDDKKGLMFCSLCKNAKSNGSIWSTTGCDYMKIDYVKRHEKSKEHKDAVVLLDPNQTGIKEGITKMLNSSAENILTQMRNIYFLSAHHLALNVFPDLSQFVTYQTQNTGIISSDKPLQILRPPILPKKTQATIEKKQSNYATYTNK</sequence>
<feature type="non-terminal residue" evidence="2">
    <location>
        <position position="251"/>
    </location>
</feature>
<dbReference type="InterPro" id="IPR057456">
    <property type="entry name" value="Znf_C17orf113"/>
</dbReference>
<comment type="caution">
    <text evidence="2">The sequence shown here is derived from an EMBL/GenBank/DDBJ whole genome shotgun (WGS) entry which is preliminary data.</text>
</comment>
<dbReference type="AlphaFoldDB" id="A0A9N9J0H9"/>